<dbReference type="AlphaFoldDB" id="A0A099EVA0"/>
<evidence type="ECO:0000313" key="9">
    <source>
        <dbReference type="Proteomes" id="UP000182312"/>
    </source>
</evidence>
<evidence type="ECO:0000313" key="7">
    <source>
        <dbReference type="EMBL" id="SFA62096.1"/>
    </source>
</evidence>
<dbReference type="CDD" id="cd05466">
    <property type="entry name" value="PBP2_LTTR_substrate"/>
    <property type="match status" value="1"/>
</dbReference>
<dbReference type="eggNOG" id="COG0583">
    <property type="taxonomic scope" value="Bacteria"/>
</dbReference>
<reference evidence="6 8" key="1">
    <citation type="submission" date="2014-09" db="EMBL/GenBank/DDBJ databases">
        <authorList>
            <person name="McGinnis J.M."/>
            <person name="Wolfgang W.J."/>
        </authorList>
    </citation>
    <scope>NUCLEOTIDE SEQUENCE [LARGE SCALE GENOMIC DNA]</scope>
    <source>
        <strain evidence="6 8">JCM 14014</strain>
    </source>
</reference>
<dbReference type="GO" id="GO:0000976">
    <property type="term" value="F:transcription cis-regulatory region binding"/>
    <property type="evidence" value="ECO:0007669"/>
    <property type="project" value="TreeGrafter"/>
</dbReference>
<dbReference type="FunFam" id="1.10.10.10:FF:000001">
    <property type="entry name" value="LysR family transcriptional regulator"/>
    <property type="match status" value="1"/>
</dbReference>
<dbReference type="GO" id="GO:0003700">
    <property type="term" value="F:DNA-binding transcription factor activity"/>
    <property type="evidence" value="ECO:0007669"/>
    <property type="project" value="InterPro"/>
</dbReference>
<dbReference type="SUPFAM" id="SSF53850">
    <property type="entry name" value="Periplasmic binding protein-like II"/>
    <property type="match status" value="1"/>
</dbReference>
<dbReference type="Pfam" id="PF03466">
    <property type="entry name" value="LysR_substrate"/>
    <property type="match status" value="1"/>
</dbReference>
<dbReference type="Proteomes" id="UP000029846">
    <property type="component" value="Unassembled WGS sequence"/>
</dbReference>
<sequence>MKRPTASQIRAFNEVAATGSFSRAAKALAVSQPAITAQVRAMEEAHDVRLFDRVGTGAELTAIGERLYRHTRQMRDTEKEAAVILHSARTLTIGELVIAAGAPGPAMSLIAAFRAHYPGVRLAMHFGNWQHVVNAVRDRKCDLGILTEAPQADDIFREALFEQSLVALIPEGHPLSRRQEVSLSELMDHPLLFRSGQSQTQKRLNGVLTKSGLRPQPLLWLESREAIYEACAQGIGIGFMFDAASTRADRVCRVKIREITDFFPEYAFCLRSNQSLRPVEAFLNLARDMQSQRANHFAG</sequence>
<dbReference type="PRINTS" id="PR00039">
    <property type="entry name" value="HTHLYSR"/>
</dbReference>
<dbReference type="PROSITE" id="PS50931">
    <property type="entry name" value="HTH_LYSR"/>
    <property type="match status" value="1"/>
</dbReference>
<dbReference type="EMBL" id="FOJO01000044">
    <property type="protein sequence ID" value="SFA62096.1"/>
    <property type="molecule type" value="Genomic_DNA"/>
</dbReference>
<dbReference type="PANTHER" id="PTHR30126:SF94">
    <property type="entry name" value="LYSR FAMILY TRANSCRIPTIONAL REGULATOR"/>
    <property type="match status" value="1"/>
</dbReference>
<keyword evidence="4" id="KW-0804">Transcription</keyword>
<comment type="similarity">
    <text evidence="1">Belongs to the LysR transcriptional regulatory family.</text>
</comment>
<keyword evidence="2" id="KW-0805">Transcription regulation</keyword>
<dbReference type="OrthoDB" id="9803735at2"/>
<dbReference type="Proteomes" id="UP000182312">
    <property type="component" value="Unassembled WGS sequence"/>
</dbReference>
<reference evidence="6 8" key="2">
    <citation type="submission" date="2014-10" db="EMBL/GenBank/DDBJ databases">
        <title>Paracoccus sanguinis sp. nov., isolated from clinical specimens of New York State patients.</title>
        <authorList>
            <person name="Mingle L.A."/>
            <person name="Cole J.A."/>
            <person name="Lapierre P."/>
            <person name="Musser K.A."/>
        </authorList>
    </citation>
    <scope>NUCLEOTIDE SEQUENCE [LARGE SCALE GENOMIC DNA]</scope>
    <source>
        <strain evidence="6 8">JCM 14014</strain>
    </source>
</reference>
<evidence type="ECO:0000256" key="1">
    <source>
        <dbReference type="ARBA" id="ARBA00009437"/>
    </source>
</evidence>
<protein>
    <submittedName>
        <fullName evidence="6">LysR family transcriptional regulator</fullName>
    </submittedName>
    <submittedName>
        <fullName evidence="7">Transcriptional regulator, LysR family</fullName>
    </submittedName>
</protein>
<dbReference type="RefSeq" id="WP_036744074.1">
    <property type="nucleotide sequence ID" value="NZ_FOJO01000044.1"/>
</dbReference>
<evidence type="ECO:0000313" key="6">
    <source>
        <dbReference type="EMBL" id="KGJ01902.1"/>
    </source>
</evidence>
<proteinExistence type="inferred from homology"/>
<dbReference type="Gene3D" id="3.40.190.290">
    <property type="match status" value="1"/>
</dbReference>
<evidence type="ECO:0000313" key="8">
    <source>
        <dbReference type="Proteomes" id="UP000029846"/>
    </source>
</evidence>
<evidence type="ECO:0000256" key="2">
    <source>
        <dbReference type="ARBA" id="ARBA00023015"/>
    </source>
</evidence>
<dbReference type="InterPro" id="IPR036388">
    <property type="entry name" value="WH-like_DNA-bd_sf"/>
</dbReference>
<dbReference type="Pfam" id="PF00126">
    <property type="entry name" value="HTH_1"/>
    <property type="match status" value="1"/>
</dbReference>
<dbReference type="InterPro" id="IPR036390">
    <property type="entry name" value="WH_DNA-bd_sf"/>
</dbReference>
<accession>A0A099EVA0</accession>
<reference evidence="7 9" key="3">
    <citation type="submission" date="2016-10" db="EMBL/GenBank/DDBJ databases">
        <authorList>
            <person name="de Groot N.N."/>
        </authorList>
    </citation>
    <scope>NUCLEOTIDE SEQUENCE [LARGE SCALE GENOMIC DNA]</scope>
    <source>
        <strain evidence="7 9">CGMCC 1.6117</strain>
    </source>
</reference>
<dbReference type="InterPro" id="IPR000847">
    <property type="entry name" value="LysR_HTH_N"/>
</dbReference>
<evidence type="ECO:0000256" key="4">
    <source>
        <dbReference type="ARBA" id="ARBA00023163"/>
    </source>
</evidence>
<name>A0A099EVA0_9RHOB</name>
<evidence type="ECO:0000259" key="5">
    <source>
        <dbReference type="PROSITE" id="PS50931"/>
    </source>
</evidence>
<evidence type="ECO:0000256" key="3">
    <source>
        <dbReference type="ARBA" id="ARBA00023125"/>
    </source>
</evidence>
<dbReference type="EMBL" id="JRKN01000053">
    <property type="protein sequence ID" value="KGJ01902.1"/>
    <property type="molecule type" value="Genomic_DNA"/>
</dbReference>
<dbReference type="SUPFAM" id="SSF46785">
    <property type="entry name" value="Winged helix' DNA-binding domain"/>
    <property type="match status" value="1"/>
</dbReference>
<keyword evidence="8" id="KW-1185">Reference proteome</keyword>
<keyword evidence="3" id="KW-0238">DNA-binding</keyword>
<dbReference type="Gene3D" id="1.10.10.10">
    <property type="entry name" value="Winged helix-like DNA-binding domain superfamily/Winged helix DNA-binding domain"/>
    <property type="match status" value="1"/>
</dbReference>
<dbReference type="PANTHER" id="PTHR30126">
    <property type="entry name" value="HTH-TYPE TRANSCRIPTIONAL REGULATOR"/>
    <property type="match status" value="1"/>
</dbReference>
<gene>
    <name evidence="6" type="ORF">IT41_18955</name>
    <name evidence="7" type="ORF">SAMN04487972_14412</name>
</gene>
<dbReference type="STRING" id="376733.SAMN04487972_14412"/>
<feature type="domain" description="HTH lysR-type" evidence="5">
    <location>
        <begin position="4"/>
        <end position="61"/>
    </location>
</feature>
<dbReference type="InterPro" id="IPR005119">
    <property type="entry name" value="LysR_subst-bd"/>
</dbReference>
<organism evidence="6 8">
    <name type="scientific">Paracoccus halophilus</name>
    <dbReference type="NCBI Taxonomy" id="376733"/>
    <lineage>
        <taxon>Bacteria</taxon>
        <taxon>Pseudomonadati</taxon>
        <taxon>Pseudomonadota</taxon>
        <taxon>Alphaproteobacteria</taxon>
        <taxon>Rhodobacterales</taxon>
        <taxon>Paracoccaceae</taxon>
        <taxon>Paracoccus</taxon>
    </lineage>
</organism>